<evidence type="ECO:0000256" key="1">
    <source>
        <dbReference type="SAM" id="MobiDB-lite"/>
    </source>
</evidence>
<proteinExistence type="predicted"/>
<reference evidence="2" key="2">
    <citation type="journal article" date="1998" name="Mol. Plant Microbe Interact.">
        <title>The hrpC and hrpN operons of Erwinia chrysanthemi EC16 are flanked by plcA and homologs of hemolysin/adhesin genes and accompanying activator/transporter genes.</title>
        <authorList>
            <person name="Kim J.F."/>
            <person name="Ham J.H."/>
            <person name="Bauer D.W."/>
            <person name="Collmer A."/>
            <person name="Beer S.V."/>
        </authorList>
    </citation>
    <scope>NUCLEOTIDE SEQUENCE</scope>
    <source>
        <strain evidence="2">EC16</strain>
    </source>
</reference>
<accession>Q7B6T7</accession>
<reference evidence="2" key="1">
    <citation type="journal article" date="1995" name="Mol. Plant Microbe Interact.">
        <title>Erwinia chrysanthemi harpinEch: an elicitor of the hypersensitive response that contributes to soft-rot pathogenesis.</title>
        <authorList>
            <person name="Bauer D.W."/>
            <person name="Wei Z.-M."/>
            <person name="Beer S.V."/>
            <person name="Collmer A."/>
        </authorList>
    </citation>
    <scope>NUCLEOTIDE SEQUENCE</scope>
    <source>
        <strain evidence="2">EC16</strain>
    </source>
</reference>
<name>Q7B6T7_DICCH</name>
<protein>
    <submittedName>
        <fullName evidence="2">Phospholipase C</fullName>
    </submittedName>
</protein>
<reference evidence="2" key="3">
    <citation type="journal article" date="2002" name="Proc. Natl. Acad. Sci. U.S.A.">
        <title>HecA, a member of a class of adhesins produced by diverse pathogenic bacteria, contributes to the attachment, aggregation, epidermal cell killing, and virulence phenotypes of Erwinia chrysanthemi EC16 on Nicotiana clevelandii seedlings.</title>
        <authorList>
            <person name="Rojas C.M."/>
            <person name="Ham J.H."/>
            <person name="Deng W.L."/>
            <person name="Doyle J.J."/>
            <person name="Collmer A."/>
        </authorList>
    </citation>
    <scope>NUCLEOTIDE SEQUENCE</scope>
    <source>
        <strain evidence="2">EC16</strain>
    </source>
</reference>
<dbReference type="AlphaFoldDB" id="Q7B6T7"/>
<dbReference type="EMBL" id="AF501263">
    <property type="protein sequence ID" value="AAC31972.1"/>
    <property type="molecule type" value="Genomic_DNA"/>
</dbReference>
<evidence type="ECO:0000313" key="2">
    <source>
        <dbReference type="EMBL" id="AAC31972.1"/>
    </source>
</evidence>
<sequence>RRITRKNRNTAGSTAISTGRRRFNASYQVTSD</sequence>
<gene>
    <name evidence="2" type="primary">plcA</name>
</gene>
<feature type="non-terminal residue" evidence="2">
    <location>
        <position position="1"/>
    </location>
</feature>
<organism evidence="2">
    <name type="scientific">Dickeya chrysanthemi</name>
    <name type="common">Pectobacterium chrysanthemi</name>
    <name type="synonym">Erwinia chrysanthemi</name>
    <dbReference type="NCBI Taxonomy" id="556"/>
    <lineage>
        <taxon>Bacteria</taxon>
        <taxon>Pseudomonadati</taxon>
        <taxon>Pseudomonadota</taxon>
        <taxon>Gammaproteobacteria</taxon>
        <taxon>Enterobacterales</taxon>
        <taxon>Pectobacteriaceae</taxon>
        <taxon>Dickeya</taxon>
    </lineage>
</organism>
<feature type="region of interest" description="Disordered" evidence="1">
    <location>
        <begin position="1"/>
        <end position="32"/>
    </location>
</feature>
<reference evidence="2" key="4">
    <citation type="submission" date="2002-04" db="EMBL/GenBank/DDBJ databases">
        <authorList>
            <person name="Rojas C.M."/>
            <person name="Ham J.H."/>
            <person name="Collmer A."/>
        </authorList>
    </citation>
    <scope>NUCLEOTIDE SEQUENCE</scope>
    <source>
        <strain evidence="2">EC16</strain>
    </source>
</reference>